<protein>
    <submittedName>
        <fullName evidence="3">Uncharacterized protein</fullName>
    </submittedName>
</protein>
<dbReference type="Proteomes" id="UP000887566">
    <property type="component" value="Unplaced"/>
</dbReference>
<sequence length="176" mass="20699">MSDVSLYEFHPQLQVVSATGPQHNGTPNQLKCYTSCVIEWKVDEWQLQETQPERIERLRDPFDDDEENSDQDDEWEETVESFNRWNFTDVSGLNYGLLEDCKESIDFYELFVNEDIFELIVQETNRYAKAKDPDWTRQELITSIQEAIQKIRPSVIHDLLKSMPSPLLNVVKTRVP</sequence>
<feature type="region of interest" description="Disordered" evidence="1">
    <location>
        <begin position="54"/>
        <end position="74"/>
    </location>
</feature>
<dbReference type="WBParaSite" id="PSAMB.scaffold4542size14272.g24610.t1">
    <property type="protein sequence ID" value="PSAMB.scaffold4542size14272.g24610.t1"/>
    <property type="gene ID" value="PSAMB.scaffold4542size14272.g24610"/>
</dbReference>
<accession>A0A914WQF7</accession>
<name>A0A914WQF7_9BILA</name>
<evidence type="ECO:0000313" key="3">
    <source>
        <dbReference type="WBParaSite" id="PSAMB.scaffold4542size14272.g24610.t1"/>
    </source>
</evidence>
<reference evidence="3" key="1">
    <citation type="submission" date="2022-11" db="UniProtKB">
        <authorList>
            <consortium name="WormBaseParasite"/>
        </authorList>
    </citation>
    <scope>IDENTIFICATION</scope>
</reference>
<proteinExistence type="predicted"/>
<evidence type="ECO:0000313" key="2">
    <source>
        <dbReference type="Proteomes" id="UP000887566"/>
    </source>
</evidence>
<feature type="compositionally biased region" description="Acidic residues" evidence="1">
    <location>
        <begin position="62"/>
        <end position="74"/>
    </location>
</feature>
<keyword evidence="2" id="KW-1185">Reference proteome</keyword>
<organism evidence="2 3">
    <name type="scientific">Plectus sambesii</name>
    <dbReference type="NCBI Taxonomy" id="2011161"/>
    <lineage>
        <taxon>Eukaryota</taxon>
        <taxon>Metazoa</taxon>
        <taxon>Ecdysozoa</taxon>
        <taxon>Nematoda</taxon>
        <taxon>Chromadorea</taxon>
        <taxon>Plectida</taxon>
        <taxon>Plectina</taxon>
        <taxon>Plectoidea</taxon>
        <taxon>Plectidae</taxon>
        <taxon>Plectus</taxon>
    </lineage>
</organism>
<evidence type="ECO:0000256" key="1">
    <source>
        <dbReference type="SAM" id="MobiDB-lite"/>
    </source>
</evidence>
<dbReference type="AlphaFoldDB" id="A0A914WQF7"/>